<gene>
    <name evidence="1" type="ORF">JTE90_029171</name>
</gene>
<comment type="caution">
    <text evidence="1">The sequence shown here is derived from an EMBL/GenBank/DDBJ whole genome shotgun (WGS) entry which is preliminary data.</text>
</comment>
<keyword evidence="2" id="KW-1185">Reference proteome</keyword>
<dbReference type="EMBL" id="JAFNEN010000097">
    <property type="protein sequence ID" value="KAG8194880.1"/>
    <property type="molecule type" value="Genomic_DNA"/>
</dbReference>
<protein>
    <recommendedName>
        <fullName evidence="3">Secreted protein</fullName>
    </recommendedName>
</protein>
<evidence type="ECO:0000313" key="2">
    <source>
        <dbReference type="Proteomes" id="UP000827092"/>
    </source>
</evidence>
<dbReference type="AlphaFoldDB" id="A0AAV6VDL9"/>
<evidence type="ECO:0000313" key="1">
    <source>
        <dbReference type="EMBL" id="KAG8194880.1"/>
    </source>
</evidence>
<sequence>MLSTSTIAVLRNIGGVGTCFARLRNHFAMLAPKLANQKREVGSRDATVWSRANFTRAFEWASDGFRFRRPLCDTFLRRDTSGGCGEVWESFGWRKFLR</sequence>
<dbReference type="Proteomes" id="UP000827092">
    <property type="component" value="Unassembled WGS sequence"/>
</dbReference>
<accession>A0AAV6VDL9</accession>
<reference evidence="1 2" key="1">
    <citation type="journal article" date="2022" name="Nat. Ecol. Evol.">
        <title>A masculinizing supergene underlies an exaggerated male reproductive morph in a spider.</title>
        <authorList>
            <person name="Hendrickx F."/>
            <person name="De Corte Z."/>
            <person name="Sonet G."/>
            <person name="Van Belleghem S.M."/>
            <person name="Kostlbacher S."/>
            <person name="Vangestel C."/>
        </authorList>
    </citation>
    <scope>NUCLEOTIDE SEQUENCE [LARGE SCALE GENOMIC DNA]</scope>
    <source>
        <strain evidence="1">W744_W776</strain>
    </source>
</reference>
<proteinExistence type="predicted"/>
<name>A0AAV6VDL9_9ARAC</name>
<organism evidence="1 2">
    <name type="scientific">Oedothorax gibbosus</name>
    <dbReference type="NCBI Taxonomy" id="931172"/>
    <lineage>
        <taxon>Eukaryota</taxon>
        <taxon>Metazoa</taxon>
        <taxon>Ecdysozoa</taxon>
        <taxon>Arthropoda</taxon>
        <taxon>Chelicerata</taxon>
        <taxon>Arachnida</taxon>
        <taxon>Araneae</taxon>
        <taxon>Araneomorphae</taxon>
        <taxon>Entelegynae</taxon>
        <taxon>Araneoidea</taxon>
        <taxon>Linyphiidae</taxon>
        <taxon>Erigoninae</taxon>
        <taxon>Oedothorax</taxon>
    </lineage>
</organism>
<evidence type="ECO:0008006" key="3">
    <source>
        <dbReference type="Google" id="ProtNLM"/>
    </source>
</evidence>